<accession>A0A6N2RMD4</accession>
<organism evidence="1">
    <name type="scientific">Blautia glucerasea</name>
    <dbReference type="NCBI Taxonomy" id="536633"/>
    <lineage>
        <taxon>Bacteria</taxon>
        <taxon>Bacillati</taxon>
        <taxon>Bacillota</taxon>
        <taxon>Clostridia</taxon>
        <taxon>Lachnospirales</taxon>
        <taxon>Lachnospiraceae</taxon>
        <taxon>Blautia</taxon>
    </lineage>
</organism>
<gene>
    <name evidence="1" type="ORF">BGLFYP119_00698</name>
</gene>
<dbReference type="RefSeq" id="WP_156352747.1">
    <property type="nucleotide sequence ID" value="NZ_CACRST010000009.1"/>
</dbReference>
<evidence type="ECO:0000313" key="1">
    <source>
        <dbReference type="EMBL" id="VYS81588.1"/>
    </source>
</evidence>
<dbReference type="AlphaFoldDB" id="A0A6N2RMD4"/>
<dbReference type="EMBL" id="CACRST010000009">
    <property type="protein sequence ID" value="VYS81588.1"/>
    <property type="molecule type" value="Genomic_DNA"/>
</dbReference>
<protein>
    <submittedName>
        <fullName evidence="1">Uncharacterized protein</fullName>
    </submittedName>
</protein>
<proteinExistence type="predicted"/>
<reference evidence="1" key="1">
    <citation type="submission" date="2019-11" db="EMBL/GenBank/DDBJ databases">
        <authorList>
            <person name="Feng L."/>
        </authorList>
    </citation>
    <scope>NUCLEOTIDE SEQUENCE</scope>
    <source>
        <strain evidence="1">BgluceraseaLFYP119</strain>
    </source>
</reference>
<sequence length="58" mass="6784">MMQERINELLNLIDTQLAMETSDPVTESYKARNLASYAQALKTLLEIKRNTEDRNERL</sequence>
<name>A0A6N2RMD4_9FIRM</name>